<feature type="transmembrane region" description="Helical" evidence="9">
    <location>
        <begin position="94"/>
        <end position="115"/>
    </location>
</feature>
<dbReference type="EMBL" id="JACHGN010000004">
    <property type="protein sequence ID" value="MBB5132262.1"/>
    <property type="molecule type" value="Genomic_DNA"/>
</dbReference>
<keyword evidence="4" id="KW-0997">Cell inner membrane</keyword>
<evidence type="ECO:0000256" key="4">
    <source>
        <dbReference type="ARBA" id="ARBA00022519"/>
    </source>
</evidence>
<sequence length="191" mass="21106">MATHTPRPPRRWRRVELLIEVPAVICTFVMMIHISANALLRAFLNLPIPNTLEIVQYWYLPLVAFLGFVAAQYRGQHIATDLIYQRLPQASRRYVLALVFAACSALSAAFAWFVWGEAVHAMEIGKTAGVSDVIAWPAYFLAPLAFGSLTVQFAVAAVRAVTRPGEDGHLVGDPEDAVLEAQMAADGMERR</sequence>
<dbReference type="InterPro" id="IPR007387">
    <property type="entry name" value="TRAP_DctQ"/>
</dbReference>
<dbReference type="InterPro" id="IPR055348">
    <property type="entry name" value="DctQ"/>
</dbReference>
<feature type="transmembrane region" description="Helical" evidence="9">
    <location>
        <begin position="135"/>
        <end position="158"/>
    </location>
</feature>
<feature type="transmembrane region" description="Helical" evidence="9">
    <location>
        <begin position="56"/>
        <end position="73"/>
    </location>
</feature>
<evidence type="ECO:0000256" key="3">
    <source>
        <dbReference type="ARBA" id="ARBA00022475"/>
    </source>
</evidence>
<comment type="caution">
    <text evidence="11">The sequence shown here is derived from an EMBL/GenBank/DDBJ whole genome shotgun (WGS) entry which is preliminary data.</text>
</comment>
<keyword evidence="2" id="KW-0813">Transport</keyword>
<organism evidence="11 12">
    <name type="scientific">Thermocatellispora tengchongensis</name>
    <dbReference type="NCBI Taxonomy" id="1073253"/>
    <lineage>
        <taxon>Bacteria</taxon>
        <taxon>Bacillati</taxon>
        <taxon>Actinomycetota</taxon>
        <taxon>Actinomycetes</taxon>
        <taxon>Streptosporangiales</taxon>
        <taxon>Streptosporangiaceae</taxon>
        <taxon>Thermocatellispora</taxon>
    </lineage>
</organism>
<reference evidence="11 12" key="1">
    <citation type="submission" date="2020-08" db="EMBL/GenBank/DDBJ databases">
        <title>Genomic Encyclopedia of Type Strains, Phase IV (KMG-IV): sequencing the most valuable type-strain genomes for metagenomic binning, comparative biology and taxonomic classification.</title>
        <authorList>
            <person name="Goeker M."/>
        </authorList>
    </citation>
    <scope>NUCLEOTIDE SEQUENCE [LARGE SCALE GENOMIC DNA]</scope>
    <source>
        <strain evidence="11 12">DSM 45615</strain>
    </source>
</reference>
<dbReference type="PANTHER" id="PTHR35011">
    <property type="entry name" value="2,3-DIKETO-L-GULONATE TRAP TRANSPORTER SMALL PERMEASE PROTEIN YIAM"/>
    <property type="match status" value="1"/>
</dbReference>
<evidence type="ECO:0000313" key="11">
    <source>
        <dbReference type="EMBL" id="MBB5132262.1"/>
    </source>
</evidence>
<evidence type="ECO:0000259" key="10">
    <source>
        <dbReference type="Pfam" id="PF04290"/>
    </source>
</evidence>
<keyword evidence="7 9" id="KW-0472">Membrane</keyword>
<keyword evidence="6 9" id="KW-1133">Transmembrane helix</keyword>
<dbReference type="GO" id="GO:0005886">
    <property type="term" value="C:plasma membrane"/>
    <property type="evidence" value="ECO:0007669"/>
    <property type="project" value="UniProtKB-SubCell"/>
</dbReference>
<dbReference type="Pfam" id="PF04290">
    <property type="entry name" value="DctQ"/>
    <property type="match status" value="1"/>
</dbReference>
<dbReference type="Proteomes" id="UP000578449">
    <property type="component" value="Unassembled WGS sequence"/>
</dbReference>
<accession>A0A840NYL1</accession>
<comment type="similarity">
    <text evidence="8">Belongs to the TRAP transporter small permease family.</text>
</comment>
<evidence type="ECO:0000313" key="12">
    <source>
        <dbReference type="Proteomes" id="UP000578449"/>
    </source>
</evidence>
<dbReference type="RefSeq" id="WP_312924234.1">
    <property type="nucleotide sequence ID" value="NZ_BAABIX010000048.1"/>
</dbReference>
<evidence type="ECO:0000256" key="1">
    <source>
        <dbReference type="ARBA" id="ARBA00004429"/>
    </source>
</evidence>
<evidence type="ECO:0000256" key="2">
    <source>
        <dbReference type="ARBA" id="ARBA00022448"/>
    </source>
</evidence>
<keyword evidence="3" id="KW-1003">Cell membrane</keyword>
<dbReference type="GO" id="GO:0015740">
    <property type="term" value="P:C4-dicarboxylate transport"/>
    <property type="evidence" value="ECO:0007669"/>
    <property type="project" value="TreeGrafter"/>
</dbReference>
<protein>
    <submittedName>
        <fullName evidence="11">TRAP-type C4-dicarboxylate transport system permease small subunit</fullName>
    </submittedName>
</protein>
<dbReference type="PANTHER" id="PTHR35011:SF10">
    <property type="entry name" value="TRAP TRANSPORTER SMALL PERMEASE PROTEIN"/>
    <property type="match status" value="1"/>
</dbReference>
<dbReference type="AlphaFoldDB" id="A0A840NYL1"/>
<feature type="transmembrane region" description="Helical" evidence="9">
    <location>
        <begin position="21"/>
        <end position="44"/>
    </location>
</feature>
<evidence type="ECO:0000256" key="5">
    <source>
        <dbReference type="ARBA" id="ARBA00022692"/>
    </source>
</evidence>
<name>A0A840NYL1_9ACTN</name>
<evidence type="ECO:0000256" key="8">
    <source>
        <dbReference type="ARBA" id="ARBA00038436"/>
    </source>
</evidence>
<comment type="subcellular location">
    <subcellularLocation>
        <location evidence="1">Cell inner membrane</location>
        <topology evidence="1">Multi-pass membrane protein</topology>
    </subcellularLocation>
</comment>
<feature type="domain" description="Tripartite ATP-independent periplasmic transporters DctQ component" evidence="10">
    <location>
        <begin position="30"/>
        <end position="162"/>
    </location>
</feature>
<proteinExistence type="inferred from homology"/>
<dbReference type="GO" id="GO:0022857">
    <property type="term" value="F:transmembrane transporter activity"/>
    <property type="evidence" value="ECO:0007669"/>
    <property type="project" value="TreeGrafter"/>
</dbReference>
<gene>
    <name evidence="11" type="ORF">HNP84_001978</name>
</gene>
<evidence type="ECO:0000256" key="9">
    <source>
        <dbReference type="SAM" id="Phobius"/>
    </source>
</evidence>
<evidence type="ECO:0000256" key="6">
    <source>
        <dbReference type="ARBA" id="ARBA00022989"/>
    </source>
</evidence>
<keyword evidence="12" id="KW-1185">Reference proteome</keyword>
<evidence type="ECO:0000256" key="7">
    <source>
        <dbReference type="ARBA" id="ARBA00023136"/>
    </source>
</evidence>
<keyword evidence="5 9" id="KW-0812">Transmembrane</keyword>